<dbReference type="InterPro" id="IPR020845">
    <property type="entry name" value="AMP-binding_CS"/>
</dbReference>
<dbReference type="Gene3D" id="3.40.50.12780">
    <property type="entry name" value="N-terminal domain of ligase-like"/>
    <property type="match status" value="1"/>
</dbReference>
<dbReference type="Proteomes" id="UP000238949">
    <property type="component" value="Unassembled WGS sequence"/>
</dbReference>
<feature type="domain" description="AMP-binding enzyme C-terminal" evidence="4">
    <location>
        <begin position="400"/>
        <end position="476"/>
    </location>
</feature>
<feature type="domain" description="AMP-dependent synthetase/ligase" evidence="3">
    <location>
        <begin position="7"/>
        <end position="349"/>
    </location>
</feature>
<comment type="similarity">
    <text evidence="1">Belongs to the ATP-dependent AMP-binding enzyme family.</text>
</comment>
<gene>
    <name evidence="5" type="ORF">C6Y40_10250</name>
</gene>
<dbReference type="OrthoDB" id="9803968at2"/>
<dbReference type="GO" id="GO:0031956">
    <property type="term" value="F:medium-chain fatty acid-CoA ligase activity"/>
    <property type="evidence" value="ECO:0007669"/>
    <property type="project" value="TreeGrafter"/>
</dbReference>
<dbReference type="AlphaFoldDB" id="A0A2S9VBU2"/>
<dbReference type="Pfam" id="PF13193">
    <property type="entry name" value="AMP-binding_C"/>
    <property type="match status" value="1"/>
</dbReference>
<evidence type="ECO:0000256" key="1">
    <source>
        <dbReference type="ARBA" id="ARBA00006432"/>
    </source>
</evidence>
<evidence type="ECO:0000259" key="3">
    <source>
        <dbReference type="Pfam" id="PF00501"/>
    </source>
</evidence>
<accession>A0A2S9VBU2</accession>
<dbReference type="InterPro" id="IPR042099">
    <property type="entry name" value="ANL_N_sf"/>
</dbReference>
<reference evidence="6" key="1">
    <citation type="journal article" date="2020" name="Int. J. Syst. Evol. Microbiol.">
        <title>Alteromonas alba sp. nov., a marine bacterium isolated from the seawater of the West Pacific Ocean.</title>
        <authorList>
            <person name="Sun C."/>
            <person name="Wu Y.-H."/>
            <person name="Xamxidin M."/>
            <person name="Cheng H."/>
            <person name="Xu X.-W."/>
        </authorList>
    </citation>
    <scope>NUCLEOTIDE SEQUENCE [LARGE SCALE GENOMIC DNA]</scope>
    <source>
        <strain evidence="6">190</strain>
    </source>
</reference>
<keyword evidence="6" id="KW-1185">Reference proteome</keyword>
<evidence type="ECO:0000313" key="5">
    <source>
        <dbReference type="EMBL" id="PRO73775.1"/>
    </source>
</evidence>
<dbReference type="EMBL" id="PVNP01000089">
    <property type="protein sequence ID" value="PRO73775.1"/>
    <property type="molecule type" value="Genomic_DNA"/>
</dbReference>
<sequence>MDFVTLQARLRPGSIAVNDVTHCRTWSYTEFDNTINRLVSWCQVNGLKQGDRVACLSKNRAELVALHLACARAGLLFVPLNWRLAKEELEALMSDCTPAILIGDETAAAMQFNYYDINQLLSDSQSLSAAEPDYDEHTPSLILYTSGTTGKPKGIMHSEATLMETTLNMTQLGHVNEHSVFLCETPMFHVIGLVSCVRPALYCGGSLVISDAFEPGRTLSRLADESLRISHYFCVPQMANMLRQHDQFDVSNLKNLKALLTGGAPHPEVQIRAWLNDGIPIVDGYGMSEAGTVFGMPFDVQLLDENAGCVGLATPRVRVRLTDEHGKEVAEGEAGEVEIKGGNLFVGIWQQEAMYKQCFTAEGWFKTGDMAVCNQAGFYRIVDRKKDMFISGGENVYPVEVEGVVLKHPAVKDCALIGVPDERWGEVGHLFVVPFNERDFADEEQFLAGLNDHLARYKVPKYVTLTDAIPRNGAGKILRTVLREQVVHLLAQH</sequence>
<proteinExistence type="inferred from homology"/>
<dbReference type="PANTHER" id="PTHR43201:SF5">
    <property type="entry name" value="MEDIUM-CHAIN ACYL-COA LIGASE ACSF2, MITOCHONDRIAL"/>
    <property type="match status" value="1"/>
</dbReference>
<dbReference type="InterPro" id="IPR025110">
    <property type="entry name" value="AMP-bd_C"/>
</dbReference>
<organism evidence="5 6">
    <name type="scientific">Alteromonas alba</name>
    <dbReference type="NCBI Taxonomy" id="2079529"/>
    <lineage>
        <taxon>Bacteria</taxon>
        <taxon>Pseudomonadati</taxon>
        <taxon>Pseudomonadota</taxon>
        <taxon>Gammaproteobacteria</taxon>
        <taxon>Alteromonadales</taxon>
        <taxon>Alteromonadaceae</taxon>
        <taxon>Alteromonas/Salinimonas group</taxon>
        <taxon>Alteromonas</taxon>
    </lineage>
</organism>
<dbReference type="InterPro" id="IPR045851">
    <property type="entry name" value="AMP-bd_C_sf"/>
</dbReference>
<dbReference type="Pfam" id="PF00501">
    <property type="entry name" value="AMP-binding"/>
    <property type="match status" value="1"/>
</dbReference>
<dbReference type="PANTHER" id="PTHR43201">
    <property type="entry name" value="ACYL-COA SYNTHETASE"/>
    <property type="match status" value="1"/>
</dbReference>
<keyword evidence="2" id="KW-0436">Ligase</keyword>
<evidence type="ECO:0000259" key="4">
    <source>
        <dbReference type="Pfam" id="PF13193"/>
    </source>
</evidence>
<dbReference type="RefSeq" id="WP_105934521.1">
    <property type="nucleotide sequence ID" value="NZ_PVNP01000089.1"/>
</dbReference>
<evidence type="ECO:0000256" key="2">
    <source>
        <dbReference type="ARBA" id="ARBA00022598"/>
    </source>
</evidence>
<evidence type="ECO:0000313" key="6">
    <source>
        <dbReference type="Proteomes" id="UP000238949"/>
    </source>
</evidence>
<protein>
    <submittedName>
        <fullName evidence="5">Acyl-CoA synthetase</fullName>
    </submittedName>
</protein>
<comment type="caution">
    <text evidence="5">The sequence shown here is derived from an EMBL/GenBank/DDBJ whole genome shotgun (WGS) entry which is preliminary data.</text>
</comment>
<name>A0A2S9VBU2_9ALTE</name>
<dbReference type="GO" id="GO:0006631">
    <property type="term" value="P:fatty acid metabolic process"/>
    <property type="evidence" value="ECO:0007669"/>
    <property type="project" value="TreeGrafter"/>
</dbReference>
<dbReference type="InterPro" id="IPR000873">
    <property type="entry name" value="AMP-dep_synth/lig_dom"/>
</dbReference>
<dbReference type="Gene3D" id="3.30.300.30">
    <property type="match status" value="1"/>
</dbReference>
<dbReference type="PROSITE" id="PS00455">
    <property type="entry name" value="AMP_BINDING"/>
    <property type="match status" value="1"/>
</dbReference>
<dbReference type="SUPFAM" id="SSF56801">
    <property type="entry name" value="Acetyl-CoA synthetase-like"/>
    <property type="match status" value="1"/>
</dbReference>